<organism evidence="1 2">
    <name type="scientific">Vespula pensylvanica</name>
    <name type="common">Western yellow jacket</name>
    <name type="synonym">Wasp</name>
    <dbReference type="NCBI Taxonomy" id="30213"/>
    <lineage>
        <taxon>Eukaryota</taxon>
        <taxon>Metazoa</taxon>
        <taxon>Ecdysozoa</taxon>
        <taxon>Arthropoda</taxon>
        <taxon>Hexapoda</taxon>
        <taxon>Insecta</taxon>
        <taxon>Pterygota</taxon>
        <taxon>Neoptera</taxon>
        <taxon>Endopterygota</taxon>
        <taxon>Hymenoptera</taxon>
        <taxon>Apocrita</taxon>
        <taxon>Aculeata</taxon>
        <taxon>Vespoidea</taxon>
        <taxon>Vespidae</taxon>
        <taxon>Vespinae</taxon>
        <taxon>Vespula</taxon>
    </lineage>
</organism>
<proteinExistence type="predicted"/>
<sequence length="148" mass="16421">MSTDNDSIEQEKKSIFLKGFSSDKSSNVKRKIADHAVLDPDHDSEALEEIVPSRLPTECTSIALAGTTGLSRMRETYTSSARWDEMLTEMHLSKDLKRARGIRNACGTVQFSFQPPGGIGCGAFNLVRGWVYVPTNNADPIIRRYQSP</sequence>
<comment type="caution">
    <text evidence="1">The sequence shown here is derived from an EMBL/GenBank/DDBJ whole genome shotgun (WGS) entry which is preliminary data.</text>
</comment>
<dbReference type="AlphaFoldDB" id="A0A834PG63"/>
<dbReference type="EMBL" id="JACSDY010000001">
    <property type="protein sequence ID" value="KAF7439177.1"/>
    <property type="molecule type" value="Genomic_DNA"/>
</dbReference>
<evidence type="ECO:0000313" key="2">
    <source>
        <dbReference type="Proteomes" id="UP000600918"/>
    </source>
</evidence>
<accession>A0A834PG63</accession>
<evidence type="ECO:0000313" key="1">
    <source>
        <dbReference type="EMBL" id="KAF7439177.1"/>
    </source>
</evidence>
<protein>
    <submittedName>
        <fullName evidence="1">Uncharacterized protein</fullName>
    </submittedName>
</protein>
<name>A0A834PG63_VESPE</name>
<dbReference type="Proteomes" id="UP000600918">
    <property type="component" value="Unassembled WGS sequence"/>
</dbReference>
<keyword evidence="2" id="KW-1185">Reference proteome</keyword>
<gene>
    <name evidence="1" type="ORF">H0235_001568</name>
</gene>
<reference evidence="1" key="1">
    <citation type="journal article" date="2020" name="G3 (Bethesda)">
        <title>High-Quality Assemblies for Three Invasive Social Wasps from the &lt;i&gt;Vespula&lt;/i&gt; Genus.</title>
        <authorList>
            <person name="Harrop T.W.R."/>
            <person name="Guhlin J."/>
            <person name="McLaughlin G.M."/>
            <person name="Permina E."/>
            <person name="Stockwell P."/>
            <person name="Gilligan J."/>
            <person name="Le Lec M.F."/>
            <person name="Gruber M.A.M."/>
            <person name="Quinn O."/>
            <person name="Lovegrove M."/>
            <person name="Duncan E.J."/>
            <person name="Remnant E.J."/>
            <person name="Van Eeckhoven J."/>
            <person name="Graham B."/>
            <person name="Knapp R.A."/>
            <person name="Langford K.W."/>
            <person name="Kronenberg Z."/>
            <person name="Press M.O."/>
            <person name="Eacker S.M."/>
            <person name="Wilson-Rankin E.E."/>
            <person name="Purcell J."/>
            <person name="Lester P.J."/>
            <person name="Dearden P.K."/>
        </authorList>
    </citation>
    <scope>NUCLEOTIDE SEQUENCE</scope>
    <source>
        <strain evidence="1">Volc-1</strain>
    </source>
</reference>